<keyword evidence="4" id="KW-1185">Reference proteome</keyword>
<evidence type="ECO:0000313" key="4">
    <source>
        <dbReference type="Proteomes" id="UP001234178"/>
    </source>
</evidence>
<reference evidence="3 4" key="1">
    <citation type="journal article" date="2023" name="Nucleic Acids Res.">
        <title>The hologenome of Daphnia magna reveals possible DNA methylation and microbiome-mediated evolution of the host genome.</title>
        <authorList>
            <person name="Chaturvedi A."/>
            <person name="Li X."/>
            <person name="Dhandapani V."/>
            <person name="Marshall H."/>
            <person name="Kissane S."/>
            <person name="Cuenca-Cambronero M."/>
            <person name="Asole G."/>
            <person name="Calvet F."/>
            <person name="Ruiz-Romero M."/>
            <person name="Marangio P."/>
            <person name="Guigo R."/>
            <person name="Rago D."/>
            <person name="Mirbahai L."/>
            <person name="Eastwood N."/>
            <person name="Colbourne J.K."/>
            <person name="Zhou J."/>
            <person name="Mallon E."/>
            <person name="Orsini L."/>
        </authorList>
    </citation>
    <scope>NUCLEOTIDE SEQUENCE [LARGE SCALE GENOMIC DNA]</scope>
    <source>
        <strain evidence="3">LRV0_1</strain>
    </source>
</reference>
<feature type="region of interest" description="Disordered" evidence="2">
    <location>
        <begin position="128"/>
        <end position="175"/>
    </location>
</feature>
<sequence length="228" mass="26263">MAAQNLLDDMSDSLSISVGDENVEDIDSILSQIPLLETGGKYTITDCTEESMIEEEEEKMKQRTEKEIEYLQSERNEQRKTINIKIGKEMMEEEEENVERELREKKRKIDMEGREIEIKLRELTKKKNAEMEKKKSGRIAPVSKVSGKQSIRFAEGAGKTGRRSTLHRHSATIERKGKGLRFKNFRHRSLFSIGTEKFNHNGQTGDRSKTTSSYAEVQESCGRAKREE</sequence>
<feature type="region of interest" description="Disordered" evidence="2">
    <location>
        <begin position="196"/>
        <end position="228"/>
    </location>
</feature>
<dbReference type="EMBL" id="JAOYFB010000039">
    <property type="protein sequence ID" value="KAK4030476.1"/>
    <property type="molecule type" value="Genomic_DNA"/>
</dbReference>
<feature type="compositionally biased region" description="Basic residues" evidence="2">
    <location>
        <begin position="160"/>
        <end position="170"/>
    </location>
</feature>
<proteinExistence type="predicted"/>
<evidence type="ECO:0000256" key="2">
    <source>
        <dbReference type="SAM" id="MobiDB-lite"/>
    </source>
</evidence>
<evidence type="ECO:0000313" key="3">
    <source>
        <dbReference type="EMBL" id="KAK4030476.1"/>
    </source>
</evidence>
<accession>A0ABR0AZD3</accession>
<feature type="compositionally biased region" description="Polar residues" evidence="2">
    <location>
        <begin position="200"/>
        <end position="215"/>
    </location>
</feature>
<feature type="coiled-coil region" evidence="1">
    <location>
        <begin position="54"/>
        <end position="115"/>
    </location>
</feature>
<name>A0ABR0AZD3_9CRUS</name>
<protein>
    <submittedName>
        <fullName evidence="3">Uncharacterized protein</fullName>
    </submittedName>
</protein>
<organism evidence="3 4">
    <name type="scientific">Daphnia magna</name>
    <dbReference type="NCBI Taxonomy" id="35525"/>
    <lineage>
        <taxon>Eukaryota</taxon>
        <taxon>Metazoa</taxon>
        <taxon>Ecdysozoa</taxon>
        <taxon>Arthropoda</taxon>
        <taxon>Crustacea</taxon>
        <taxon>Branchiopoda</taxon>
        <taxon>Diplostraca</taxon>
        <taxon>Cladocera</taxon>
        <taxon>Anomopoda</taxon>
        <taxon>Daphniidae</taxon>
        <taxon>Daphnia</taxon>
    </lineage>
</organism>
<keyword evidence="1" id="KW-0175">Coiled coil</keyword>
<dbReference type="Proteomes" id="UP001234178">
    <property type="component" value="Unassembled WGS sequence"/>
</dbReference>
<gene>
    <name evidence="3" type="ORF">OUZ56_023712</name>
</gene>
<evidence type="ECO:0000256" key="1">
    <source>
        <dbReference type="SAM" id="Coils"/>
    </source>
</evidence>
<comment type="caution">
    <text evidence="3">The sequence shown here is derived from an EMBL/GenBank/DDBJ whole genome shotgun (WGS) entry which is preliminary data.</text>
</comment>